<proteinExistence type="predicted"/>
<sequence length="190" mass="20914">MDQYKSQGTNIASPITRPKDSSVEFKWSANLKADQIGWRVTESKENADPNWRGRSSAYSHVNKKPTPVSLIKSFANLSCRDDIMRRSTSEEDSISSTPILNAAQQVNPAPNPLFQIGSSGISSATKNKRQKLKHMARKGNSNVIIELVTGSKRTNEGNDIDTAEEEIQDNELWSAVRGEGANPIMAPNSQ</sequence>
<accession>A0ABU6TE95</accession>
<name>A0ABU6TE95_9FABA</name>
<evidence type="ECO:0000313" key="2">
    <source>
        <dbReference type="Proteomes" id="UP001341840"/>
    </source>
</evidence>
<protein>
    <submittedName>
        <fullName evidence="1">Uncharacterized protein</fullName>
    </submittedName>
</protein>
<reference evidence="1 2" key="1">
    <citation type="journal article" date="2023" name="Plants (Basel)">
        <title>Bridging the Gap: Combining Genomics and Transcriptomics Approaches to Understand Stylosanthes scabra, an Orphan Legume from the Brazilian Caatinga.</title>
        <authorList>
            <person name="Ferreira-Neto J.R.C."/>
            <person name="da Silva M.D."/>
            <person name="Binneck E."/>
            <person name="de Melo N.F."/>
            <person name="da Silva R.H."/>
            <person name="de Melo A.L.T.M."/>
            <person name="Pandolfi V."/>
            <person name="Bustamante F.O."/>
            <person name="Brasileiro-Vidal A.C."/>
            <person name="Benko-Iseppon A.M."/>
        </authorList>
    </citation>
    <scope>NUCLEOTIDE SEQUENCE [LARGE SCALE GENOMIC DNA]</scope>
    <source>
        <tissue evidence="1">Leaves</tissue>
    </source>
</reference>
<evidence type="ECO:0000313" key="1">
    <source>
        <dbReference type="EMBL" id="MED6146193.1"/>
    </source>
</evidence>
<dbReference type="EMBL" id="JASCZI010090763">
    <property type="protein sequence ID" value="MED6146193.1"/>
    <property type="molecule type" value="Genomic_DNA"/>
</dbReference>
<gene>
    <name evidence="1" type="ORF">PIB30_032352</name>
</gene>
<dbReference type="Proteomes" id="UP001341840">
    <property type="component" value="Unassembled WGS sequence"/>
</dbReference>
<keyword evidence="2" id="KW-1185">Reference proteome</keyword>
<organism evidence="1 2">
    <name type="scientific">Stylosanthes scabra</name>
    <dbReference type="NCBI Taxonomy" id="79078"/>
    <lineage>
        <taxon>Eukaryota</taxon>
        <taxon>Viridiplantae</taxon>
        <taxon>Streptophyta</taxon>
        <taxon>Embryophyta</taxon>
        <taxon>Tracheophyta</taxon>
        <taxon>Spermatophyta</taxon>
        <taxon>Magnoliopsida</taxon>
        <taxon>eudicotyledons</taxon>
        <taxon>Gunneridae</taxon>
        <taxon>Pentapetalae</taxon>
        <taxon>rosids</taxon>
        <taxon>fabids</taxon>
        <taxon>Fabales</taxon>
        <taxon>Fabaceae</taxon>
        <taxon>Papilionoideae</taxon>
        <taxon>50 kb inversion clade</taxon>
        <taxon>dalbergioids sensu lato</taxon>
        <taxon>Dalbergieae</taxon>
        <taxon>Pterocarpus clade</taxon>
        <taxon>Stylosanthes</taxon>
    </lineage>
</organism>
<comment type="caution">
    <text evidence="1">The sequence shown here is derived from an EMBL/GenBank/DDBJ whole genome shotgun (WGS) entry which is preliminary data.</text>
</comment>